<feature type="transmembrane region" description="Helical" evidence="9">
    <location>
        <begin position="277"/>
        <end position="295"/>
    </location>
</feature>
<dbReference type="FunFam" id="3.30.70.330:FF:000474">
    <property type="entry name" value="Organelle RRM domain-containing protein 1, chloroplastic"/>
    <property type="match status" value="1"/>
</dbReference>
<dbReference type="SMART" id="SM00360">
    <property type="entry name" value="RRM"/>
    <property type="match status" value="1"/>
</dbReference>
<dbReference type="OrthoDB" id="4207594at2759"/>
<dbReference type="GO" id="GO:0016554">
    <property type="term" value="P:cytidine to uridine editing"/>
    <property type="evidence" value="ECO:0007669"/>
    <property type="project" value="InterPro"/>
</dbReference>
<comment type="caution">
    <text evidence="11">The sequence shown here is derived from an EMBL/GenBank/DDBJ whole genome shotgun (WGS) entry which is preliminary data.</text>
</comment>
<dbReference type="PROSITE" id="PS50102">
    <property type="entry name" value="RRM"/>
    <property type="match status" value="1"/>
</dbReference>
<dbReference type="GO" id="GO:0080156">
    <property type="term" value="P:mitochondrial mRNA modification"/>
    <property type="evidence" value="ECO:0007669"/>
    <property type="project" value="TreeGrafter"/>
</dbReference>
<evidence type="ECO:0000313" key="11">
    <source>
        <dbReference type="EMBL" id="RDX87123.1"/>
    </source>
</evidence>
<feature type="non-terminal residue" evidence="11">
    <location>
        <position position="821"/>
    </location>
</feature>
<dbReference type="InterPro" id="IPR037045">
    <property type="entry name" value="S8pro/Inhibitor_I9_sf"/>
</dbReference>
<dbReference type="InterPro" id="IPR036259">
    <property type="entry name" value="MFS_trans_sf"/>
</dbReference>
<dbReference type="InterPro" id="IPR035979">
    <property type="entry name" value="RBD_domain_sf"/>
</dbReference>
<dbReference type="GO" id="GO:0003723">
    <property type="term" value="F:RNA binding"/>
    <property type="evidence" value="ECO:0007669"/>
    <property type="project" value="UniProtKB-UniRule"/>
</dbReference>
<dbReference type="PANTHER" id="PTHR31346:SF11">
    <property type="entry name" value="ORGANELLE RRM DOMAIN-CONTAINING PROTEIN 1, CHLOROPLASTIC"/>
    <property type="match status" value="1"/>
</dbReference>
<dbReference type="Gene3D" id="3.30.70.330">
    <property type="match status" value="1"/>
</dbReference>
<evidence type="ECO:0000256" key="9">
    <source>
        <dbReference type="SAM" id="Phobius"/>
    </source>
</evidence>
<keyword evidence="5 8" id="KW-0694">RNA-binding</keyword>
<dbReference type="STRING" id="157652.A0A371G9T1"/>
<feature type="domain" description="RRM" evidence="10">
    <location>
        <begin position="729"/>
        <end position="807"/>
    </location>
</feature>
<dbReference type="InterPro" id="IPR039206">
    <property type="entry name" value="MORF/ORRM1/DAG-like"/>
</dbReference>
<sequence>MTNMSWLSDLRELRPLLHLLLPLGIHWVACEMTVSVLVDVTTSALCPGDSTCSKAIYINGLQQTIVGIFKIVVLPLLGQLSDEHGRKPLIIFTMSTTIFPYALLAWNQSEASVYAYYVIHTISNIITQGSVLCISIAYVADVVNESKRAAVFSWITGLLSASHVLGDVLALFLPEKYIFVVAVVLLIFCLVYMKFFLVETVVFAPRNNPKLGCWAKIVVVFQQRYKSMRRAAEIVLFSPTLRGIALVSIFYELGMSGISSVLLYYLKAVFGFNKNQLSELLMMVGIGSIFSQILLLPMLNPLVGEKVILCSALLASIAYVSHLVFLNFPLLPEGELADTIAWLYGLAWAPWTYAIISNASSSTNQNFILNFTAGKSTNFYFWDRIYILFVITNCNESIDFNAPFECKGFSILCASICMIISLCFACMLKTDTSWSNDIEGSPETLLLKLATGEYKQSIWKGKCQTFSIPKPKTTQIHELPISIRLPNQRNHFNLSSSSSSRNWSITRVAATTYPSFNPSTTKNRHWMVLMDAPPHGLNSKPQVIDYYVNTLQTVLGSEKDAQMCIYDASWDTHFGFCCDIDEEISSQLASLPGVLMVGRPSRLQTRTNMLFPAGNSKHWLVRMHKPGVEVVSKAQIVDYYAQILTKVMGNEKDAQMCIYHVSWKTNFGFCCELDEGCAQELAGVPGVLSVQPDNNFESENKDYEGNNLENSWTVSNSSEASQEAPLKTKKLFVTGLSFYTSEKTLRAAFEGFGELVEVKVIMDKISKRSKGYAFVEYTTEEAASAALKEMNGKIINGWMIVVDVAKPSPPRYNRNHARSSS</sequence>
<organism evidence="11 12">
    <name type="scientific">Mucuna pruriens</name>
    <name type="common">Velvet bean</name>
    <name type="synonym">Dolichos pruriens</name>
    <dbReference type="NCBI Taxonomy" id="157652"/>
    <lineage>
        <taxon>Eukaryota</taxon>
        <taxon>Viridiplantae</taxon>
        <taxon>Streptophyta</taxon>
        <taxon>Embryophyta</taxon>
        <taxon>Tracheophyta</taxon>
        <taxon>Spermatophyta</taxon>
        <taxon>Magnoliopsida</taxon>
        <taxon>eudicotyledons</taxon>
        <taxon>Gunneridae</taxon>
        <taxon>Pentapetalae</taxon>
        <taxon>rosids</taxon>
        <taxon>fabids</taxon>
        <taxon>Fabales</taxon>
        <taxon>Fabaceae</taxon>
        <taxon>Papilionoideae</taxon>
        <taxon>50 kb inversion clade</taxon>
        <taxon>NPAAA clade</taxon>
        <taxon>indigoferoid/millettioid clade</taxon>
        <taxon>Phaseoleae</taxon>
        <taxon>Mucuna</taxon>
    </lineage>
</organism>
<dbReference type="InterPro" id="IPR012677">
    <property type="entry name" value="Nucleotide-bd_a/b_plait_sf"/>
</dbReference>
<evidence type="ECO:0000256" key="2">
    <source>
        <dbReference type="ARBA" id="ARBA00022528"/>
    </source>
</evidence>
<reference evidence="11" key="1">
    <citation type="submission" date="2018-05" db="EMBL/GenBank/DDBJ databases">
        <title>Draft genome of Mucuna pruriens seed.</title>
        <authorList>
            <person name="Nnadi N.E."/>
            <person name="Vos R."/>
            <person name="Hasami M.H."/>
            <person name="Devisetty U.K."/>
            <person name="Aguiy J.C."/>
        </authorList>
    </citation>
    <scope>NUCLEOTIDE SEQUENCE [LARGE SCALE GENOMIC DNA]</scope>
    <source>
        <strain evidence="11">JCA_2017</strain>
    </source>
</reference>
<dbReference type="Gene3D" id="1.20.1250.20">
    <property type="entry name" value="MFS general substrate transporter like domains"/>
    <property type="match status" value="1"/>
</dbReference>
<feature type="transmembrane region" description="Helical" evidence="9">
    <location>
        <begin position="409"/>
        <end position="428"/>
    </location>
</feature>
<dbReference type="GO" id="GO:0006397">
    <property type="term" value="P:mRNA processing"/>
    <property type="evidence" value="ECO:0007669"/>
    <property type="project" value="UniProtKB-KW"/>
</dbReference>
<dbReference type="CDD" id="cd17330">
    <property type="entry name" value="MFS_SLC46_TetA_like"/>
    <property type="match status" value="1"/>
</dbReference>
<dbReference type="Pfam" id="PF00076">
    <property type="entry name" value="RRM_1"/>
    <property type="match status" value="1"/>
</dbReference>
<dbReference type="Gene3D" id="3.30.70.80">
    <property type="entry name" value="Peptidase S8 propeptide/proteinase inhibitor I9"/>
    <property type="match status" value="2"/>
</dbReference>
<keyword evidence="9" id="KW-0812">Transmembrane</keyword>
<evidence type="ECO:0000256" key="7">
    <source>
        <dbReference type="ARBA" id="ARBA00069928"/>
    </source>
</evidence>
<evidence type="ECO:0000256" key="5">
    <source>
        <dbReference type="ARBA" id="ARBA00022884"/>
    </source>
</evidence>
<keyword evidence="4" id="KW-0507">mRNA processing</keyword>
<feature type="transmembrane region" description="Helical" evidence="9">
    <location>
        <begin position="89"/>
        <end position="108"/>
    </location>
</feature>
<dbReference type="AlphaFoldDB" id="A0A371G9T1"/>
<dbReference type="SUPFAM" id="SSF103473">
    <property type="entry name" value="MFS general substrate transporter"/>
    <property type="match status" value="1"/>
</dbReference>
<dbReference type="InterPro" id="IPR000504">
    <property type="entry name" value="RRM_dom"/>
</dbReference>
<dbReference type="Pfam" id="PF07690">
    <property type="entry name" value="MFS_1"/>
    <property type="match status" value="1"/>
</dbReference>
<feature type="transmembrane region" description="Helical" evidence="9">
    <location>
        <begin position="177"/>
        <end position="197"/>
    </location>
</feature>
<dbReference type="GO" id="GO:1900871">
    <property type="term" value="P:chloroplast mRNA modification"/>
    <property type="evidence" value="ECO:0007669"/>
    <property type="project" value="UniProtKB-ARBA"/>
</dbReference>
<evidence type="ECO:0000256" key="6">
    <source>
        <dbReference type="ARBA" id="ARBA00022946"/>
    </source>
</evidence>
<keyword evidence="9" id="KW-1133">Transmembrane helix</keyword>
<feature type="transmembrane region" description="Helical" evidence="9">
    <location>
        <begin position="307"/>
        <end position="328"/>
    </location>
</feature>
<dbReference type="Proteomes" id="UP000257109">
    <property type="component" value="Unassembled WGS sequence"/>
</dbReference>
<evidence type="ECO:0000256" key="4">
    <source>
        <dbReference type="ARBA" id="ARBA00022664"/>
    </source>
</evidence>
<feature type="transmembrane region" description="Helical" evidence="9">
    <location>
        <begin position="114"/>
        <end position="139"/>
    </location>
</feature>
<proteinExistence type="predicted"/>
<evidence type="ECO:0000256" key="3">
    <source>
        <dbReference type="ARBA" id="ARBA00022640"/>
    </source>
</evidence>
<dbReference type="GO" id="GO:0005739">
    <property type="term" value="C:mitochondrion"/>
    <property type="evidence" value="ECO:0007669"/>
    <property type="project" value="TreeGrafter"/>
</dbReference>
<dbReference type="InterPro" id="IPR011701">
    <property type="entry name" value="MFS"/>
</dbReference>
<feature type="transmembrane region" description="Helical" evidence="9">
    <location>
        <begin position="56"/>
        <end position="77"/>
    </location>
</feature>
<dbReference type="SUPFAM" id="SSF54928">
    <property type="entry name" value="RNA-binding domain, RBD"/>
    <property type="match status" value="1"/>
</dbReference>
<keyword evidence="6" id="KW-0809">Transit peptide</keyword>
<evidence type="ECO:0000259" key="10">
    <source>
        <dbReference type="PROSITE" id="PS50102"/>
    </source>
</evidence>
<dbReference type="Pfam" id="PF21864">
    <property type="entry name" value="MORF_dom"/>
    <property type="match status" value="2"/>
</dbReference>
<evidence type="ECO:0000256" key="8">
    <source>
        <dbReference type="PROSITE-ProRule" id="PRU00176"/>
    </source>
</evidence>
<name>A0A371G9T1_MUCPR</name>
<feature type="transmembrane region" description="Helical" evidence="9">
    <location>
        <begin position="151"/>
        <end position="171"/>
    </location>
</feature>
<accession>A0A371G9T1</accession>
<feature type="transmembrane region" description="Helical" evidence="9">
    <location>
        <begin position="16"/>
        <end position="36"/>
    </location>
</feature>
<keyword evidence="12" id="KW-1185">Reference proteome</keyword>
<dbReference type="InterPro" id="IPR054059">
    <property type="entry name" value="MORF/ORRM1/DAG-like_MORF"/>
</dbReference>
<dbReference type="GO" id="GO:0022857">
    <property type="term" value="F:transmembrane transporter activity"/>
    <property type="evidence" value="ECO:0007669"/>
    <property type="project" value="InterPro"/>
</dbReference>
<dbReference type="GO" id="GO:0009507">
    <property type="term" value="C:chloroplast"/>
    <property type="evidence" value="ECO:0007669"/>
    <property type="project" value="UniProtKB-SubCell"/>
</dbReference>
<evidence type="ECO:0000313" key="12">
    <source>
        <dbReference type="Proteomes" id="UP000257109"/>
    </source>
</evidence>
<keyword evidence="2" id="KW-0150">Chloroplast</keyword>
<dbReference type="EMBL" id="QJKJ01006325">
    <property type="protein sequence ID" value="RDX87123.1"/>
    <property type="molecule type" value="Genomic_DNA"/>
</dbReference>
<keyword evidence="3" id="KW-0934">Plastid</keyword>
<keyword evidence="9" id="KW-0472">Membrane</keyword>
<evidence type="ECO:0000256" key="1">
    <source>
        <dbReference type="ARBA" id="ARBA00004229"/>
    </source>
</evidence>
<comment type="subcellular location">
    <subcellularLocation>
        <location evidence="1">Plastid</location>
        <location evidence="1">Chloroplast</location>
    </subcellularLocation>
</comment>
<dbReference type="FunFam" id="3.30.70.80:FF:000007">
    <property type="entry name" value="Organelle RRM domain-containing protein 1, chloroplastic"/>
    <property type="match status" value="1"/>
</dbReference>
<gene>
    <name evidence="11" type="primary">ORRM1</name>
    <name evidence="11" type="ORF">CR513_31445</name>
</gene>
<feature type="transmembrane region" description="Helical" evidence="9">
    <location>
        <begin position="234"/>
        <end position="265"/>
    </location>
</feature>
<protein>
    <recommendedName>
        <fullName evidence="7">Organelle RRM domain-containing protein 1, chloroplastic</fullName>
    </recommendedName>
</protein>
<dbReference type="PANTHER" id="PTHR31346">
    <property type="entry name" value="MULTIPLE ORGANELLAR RNA EDITING FACTOR 2, CHLOROPLASTIC-RELATED-RELATED"/>
    <property type="match status" value="1"/>
</dbReference>